<dbReference type="PIRSF" id="PIRSF003097">
    <property type="entry name" value="FtsX"/>
    <property type="match status" value="1"/>
</dbReference>
<evidence type="ECO:0000256" key="2">
    <source>
        <dbReference type="ARBA" id="ARBA00007379"/>
    </source>
</evidence>
<accession>A0AAE3DC19</accession>
<comment type="subcellular location">
    <subcellularLocation>
        <location evidence="1">Cell membrane</location>
        <topology evidence="1">Multi-pass membrane protein</topology>
    </subcellularLocation>
</comment>
<evidence type="ECO:0000256" key="8">
    <source>
        <dbReference type="ARBA" id="ARBA00023136"/>
    </source>
</evidence>
<proteinExistence type="inferred from homology"/>
<evidence type="ECO:0000256" key="11">
    <source>
        <dbReference type="SAM" id="Phobius"/>
    </source>
</evidence>
<evidence type="ECO:0000256" key="5">
    <source>
        <dbReference type="ARBA" id="ARBA00022618"/>
    </source>
</evidence>
<evidence type="ECO:0000256" key="7">
    <source>
        <dbReference type="ARBA" id="ARBA00022989"/>
    </source>
</evidence>
<dbReference type="PROSITE" id="PS51257">
    <property type="entry name" value="PROKAR_LIPOPROTEIN"/>
    <property type="match status" value="1"/>
</dbReference>
<keyword evidence="4 10" id="KW-1003">Cell membrane</keyword>
<name>A0AAE3DC19_9FIRM</name>
<evidence type="ECO:0000256" key="4">
    <source>
        <dbReference type="ARBA" id="ARBA00022475"/>
    </source>
</evidence>
<dbReference type="NCBIfam" id="NF038347">
    <property type="entry name" value="FtsX_Gpos"/>
    <property type="match status" value="1"/>
</dbReference>
<feature type="transmembrane region" description="Helical" evidence="11">
    <location>
        <begin position="272"/>
        <end position="294"/>
    </location>
</feature>
<feature type="transmembrane region" description="Helical" evidence="11">
    <location>
        <begin position="222"/>
        <end position="246"/>
    </location>
</feature>
<comment type="function">
    <text evidence="10">Part of the ABC transporter FtsEX involved in asymmetric cellular division facilitating the initiation of sporulation.</text>
</comment>
<evidence type="ECO:0000259" key="13">
    <source>
        <dbReference type="Pfam" id="PF18075"/>
    </source>
</evidence>
<comment type="similarity">
    <text evidence="2 10">Belongs to the ABC-4 integral membrane protein family. FtsX subfamily.</text>
</comment>
<dbReference type="InterPro" id="IPR003838">
    <property type="entry name" value="ABC3_permease_C"/>
</dbReference>
<evidence type="ECO:0000256" key="9">
    <source>
        <dbReference type="ARBA" id="ARBA00023306"/>
    </source>
</evidence>
<dbReference type="InterPro" id="IPR040690">
    <property type="entry name" value="FtsX_ECD"/>
</dbReference>
<gene>
    <name evidence="14" type="primary">ftsX</name>
    <name evidence="14" type="ORF">LKD36_08635</name>
</gene>
<evidence type="ECO:0000256" key="10">
    <source>
        <dbReference type="PIRNR" id="PIRNR003097"/>
    </source>
</evidence>
<keyword evidence="6 11" id="KW-0812">Transmembrane</keyword>
<evidence type="ECO:0000256" key="1">
    <source>
        <dbReference type="ARBA" id="ARBA00004651"/>
    </source>
</evidence>
<dbReference type="InterPro" id="IPR004513">
    <property type="entry name" value="FtsX"/>
</dbReference>
<organism evidence="14 15">
    <name type="scientific">Hominiventricola filiformis</name>
    <dbReference type="NCBI Taxonomy" id="2885352"/>
    <lineage>
        <taxon>Bacteria</taxon>
        <taxon>Bacillati</taxon>
        <taxon>Bacillota</taxon>
        <taxon>Clostridia</taxon>
        <taxon>Lachnospirales</taxon>
        <taxon>Lachnospiraceae</taxon>
        <taxon>Hominiventricola</taxon>
    </lineage>
</organism>
<keyword evidence="7 11" id="KW-1133">Transmembrane helix</keyword>
<dbReference type="PANTHER" id="PTHR47755">
    <property type="entry name" value="CELL DIVISION PROTEIN FTSX"/>
    <property type="match status" value="1"/>
</dbReference>
<dbReference type="AlphaFoldDB" id="A0AAE3DC19"/>
<evidence type="ECO:0000259" key="12">
    <source>
        <dbReference type="Pfam" id="PF02687"/>
    </source>
</evidence>
<keyword evidence="9 10" id="KW-0131">Cell cycle</keyword>
<dbReference type="GO" id="GO:0005886">
    <property type="term" value="C:plasma membrane"/>
    <property type="evidence" value="ECO:0007669"/>
    <property type="project" value="UniProtKB-SubCell"/>
</dbReference>
<feature type="domain" description="ABC3 transporter permease C-terminal" evidence="12">
    <location>
        <begin position="178"/>
        <end position="298"/>
    </location>
</feature>
<evidence type="ECO:0000313" key="14">
    <source>
        <dbReference type="EMBL" id="MCC2126246.1"/>
    </source>
</evidence>
<feature type="transmembrane region" description="Helical" evidence="11">
    <location>
        <begin position="171"/>
        <end position="201"/>
    </location>
</feature>
<reference evidence="14 15" key="1">
    <citation type="submission" date="2021-10" db="EMBL/GenBank/DDBJ databases">
        <title>Anaerobic single-cell dispensing facilitates the cultivation of human gut bacteria.</title>
        <authorList>
            <person name="Afrizal A."/>
        </authorList>
    </citation>
    <scope>NUCLEOTIDE SEQUENCE [LARGE SCALE GENOMIC DNA]</scope>
    <source>
        <strain evidence="14 15">CLA-AA-H276</strain>
    </source>
</reference>
<evidence type="ECO:0000313" key="15">
    <source>
        <dbReference type="Proteomes" id="UP001198220"/>
    </source>
</evidence>
<dbReference type="Pfam" id="PF02687">
    <property type="entry name" value="FtsX"/>
    <property type="match status" value="1"/>
</dbReference>
<keyword evidence="8 10" id="KW-0472">Membrane</keyword>
<comment type="caution">
    <text evidence="14">The sequence shown here is derived from an EMBL/GenBank/DDBJ whole genome shotgun (WGS) entry which is preliminary data.</text>
</comment>
<feature type="domain" description="FtsX extracellular" evidence="13">
    <location>
        <begin position="59"/>
        <end position="155"/>
    </location>
</feature>
<feature type="transmembrane region" description="Helical" evidence="11">
    <location>
        <begin position="22"/>
        <end position="48"/>
    </location>
</feature>
<evidence type="ECO:0000256" key="3">
    <source>
        <dbReference type="ARBA" id="ARBA00021907"/>
    </source>
</evidence>
<dbReference type="RefSeq" id="WP_118771018.1">
    <property type="nucleotide sequence ID" value="NZ_JAJEPS010000007.1"/>
</dbReference>
<dbReference type="Pfam" id="PF18075">
    <property type="entry name" value="FtsX_ECD"/>
    <property type="match status" value="1"/>
</dbReference>
<keyword evidence="15" id="KW-1185">Reference proteome</keyword>
<dbReference type="GO" id="GO:0051301">
    <property type="term" value="P:cell division"/>
    <property type="evidence" value="ECO:0007669"/>
    <property type="project" value="UniProtKB-KW"/>
</dbReference>
<evidence type="ECO:0000256" key="6">
    <source>
        <dbReference type="ARBA" id="ARBA00022692"/>
    </source>
</evidence>
<dbReference type="EMBL" id="JAJEPS010000007">
    <property type="protein sequence ID" value="MCC2126246.1"/>
    <property type="molecule type" value="Genomic_DNA"/>
</dbReference>
<keyword evidence="5 10" id="KW-0132">Cell division</keyword>
<protein>
    <recommendedName>
        <fullName evidence="3 10">Cell division protein FtsX</fullName>
    </recommendedName>
</protein>
<dbReference type="InterPro" id="IPR058204">
    <property type="entry name" value="FtsX_firmicutes-type"/>
</dbReference>
<dbReference type="Gene3D" id="3.30.70.3040">
    <property type="match status" value="1"/>
</dbReference>
<dbReference type="PANTHER" id="PTHR47755:SF1">
    <property type="entry name" value="CELL DIVISION PROTEIN FTSX"/>
    <property type="match status" value="1"/>
</dbReference>
<sequence>MRFSTIGYCFQQGFKNIWRNKLFSLASMATMSACIFMFGIFFCIVQNFQHFVKSAEEGVAITVLFDEGTTEDQIMAIGQDLTKRAGVSEVVYVSADEAWKSYQKQYFQGNEELADAFVNDNPLANSANLEIYMKDISLQDDLVTYIESIDGVRKVNRSDQVADMLSGFNRLISYVSVAIIGLLLAVSVFLISNTVATGIAVRKEEIAIMRLIGAKNSFIKAPFLIEGVIIGLVGAALPLAVLYYLYHKIVLYVAAEFNMLTSVMKFLPVNELFSTLLPVGMLLGVGIGFFGSVFTSQRHLKV</sequence>
<dbReference type="Proteomes" id="UP001198220">
    <property type="component" value="Unassembled WGS sequence"/>
</dbReference>